<sequence length="329" mass="36509">MMTTFRCHLGKPVKLHQLQALVASADAGGIRAAARVLGISQAAVTRALRELETEQHLPLFVRTPSGLTFTEYGKALLIHARLVLKQLEHAQVELDHLRGQASGRLCIGVTPWVALTFLSEAVQAFRERMPEVRLELFESLMAVAQPLLRDGSMDFAIGPLHGAQAAQEFACEKLLDYDTAVLVRQGHPLAGCGSIHELLEQDWALNYTGDGHDALMRELFWRHGALIDERRIVRAHSVAILQTLVEQADMCTWVPAIIGAAPPLLGRVVPLALRETFEPRRLGIITRRGGALSNPAQCFVECLLQAIRRHARSAKKDDRRLFETLRLLV</sequence>
<reference evidence="7" key="3">
    <citation type="submission" date="2017-05" db="EMBL/GenBank/DDBJ databases">
        <authorList>
            <person name="Song R."/>
            <person name="Chenine A.L."/>
            <person name="Ruprecht R.M."/>
        </authorList>
    </citation>
    <scope>NUCLEOTIDE SEQUENCE [LARGE SCALE GENOMIC DNA]</scope>
    <source>
        <strain evidence="7">S567_C10_BS</strain>
    </source>
</reference>
<evidence type="ECO:0000256" key="4">
    <source>
        <dbReference type="ARBA" id="ARBA00023163"/>
    </source>
</evidence>
<dbReference type="Pfam" id="PF00126">
    <property type="entry name" value="HTH_1"/>
    <property type="match status" value="1"/>
</dbReference>
<evidence type="ECO:0000313" key="6">
    <source>
        <dbReference type="EMBL" id="CRO40731.1"/>
    </source>
</evidence>
<evidence type="ECO:0000256" key="1">
    <source>
        <dbReference type="ARBA" id="ARBA00009437"/>
    </source>
</evidence>
<organism evidence="7 9">
    <name type="scientific">Pseudomonas aeruginosa</name>
    <dbReference type="NCBI Taxonomy" id="287"/>
    <lineage>
        <taxon>Bacteria</taxon>
        <taxon>Pseudomonadati</taxon>
        <taxon>Pseudomonadota</taxon>
        <taxon>Gammaproteobacteria</taxon>
        <taxon>Pseudomonadales</taxon>
        <taxon>Pseudomonadaceae</taxon>
        <taxon>Pseudomonas</taxon>
    </lineage>
</organism>
<reference evidence="9" key="4">
    <citation type="submission" date="2017-05" db="EMBL/GenBank/DDBJ databases">
        <authorList>
            <person name="Giani T."/>
            <person name="Arena F."/>
            <person name="Pollini S."/>
            <person name="Di Pilato V."/>
            <person name="D'Andrea M.M."/>
            <person name="Henrici De Angelis L."/>
            <person name="Bassetti M."/>
            <person name="Rossolini G.M."/>
        </authorList>
    </citation>
    <scope>NUCLEOTIDE SEQUENCE [LARGE SCALE GENOMIC DNA]</scope>
    <source>
        <strain evidence="9">S567_C10_BS</strain>
    </source>
</reference>
<dbReference type="Proteomes" id="UP000194857">
    <property type="component" value="Unassembled WGS sequence"/>
</dbReference>
<dbReference type="InterPro" id="IPR000847">
    <property type="entry name" value="LysR_HTH_N"/>
</dbReference>
<evidence type="ECO:0000313" key="9">
    <source>
        <dbReference type="Proteomes" id="UP000194857"/>
    </source>
</evidence>
<proteinExistence type="inferred from homology"/>
<dbReference type="PROSITE" id="PS50931">
    <property type="entry name" value="HTH_LYSR"/>
    <property type="match status" value="1"/>
</dbReference>
<protein>
    <submittedName>
        <fullName evidence="6">HTH-type transcriptional regulator GbpR</fullName>
    </submittedName>
    <submittedName>
        <fullName evidence="7">LysR family transcriptional regulator</fullName>
    </submittedName>
</protein>
<comment type="caution">
    <text evidence="7">The sequence shown here is derived from an EMBL/GenBank/DDBJ whole genome shotgun (WGS) entry which is preliminary data.</text>
</comment>
<dbReference type="SUPFAM" id="SSF46785">
    <property type="entry name" value="Winged helix' DNA-binding domain"/>
    <property type="match status" value="1"/>
</dbReference>
<dbReference type="PANTHER" id="PTHR30419:SF30">
    <property type="entry name" value="LYSR FAMILY TRANSCRIPTIONAL REGULATOR"/>
    <property type="match status" value="1"/>
</dbReference>
<feature type="domain" description="HTH lysR-type" evidence="5">
    <location>
        <begin position="13"/>
        <end position="70"/>
    </location>
</feature>
<dbReference type="GO" id="GO:0003677">
    <property type="term" value="F:DNA binding"/>
    <property type="evidence" value="ECO:0007669"/>
    <property type="project" value="UniProtKB-KW"/>
</dbReference>
<dbReference type="GO" id="GO:0005829">
    <property type="term" value="C:cytosol"/>
    <property type="evidence" value="ECO:0007669"/>
    <property type="project" value="TreeGrafter"/>
</dbReference>
<dbReference type="EMBL" id="CVVU01000082">
    <property type="protein sequence ID" value="CRO40731.1"/>
    <property type="molecule type" value="Genomic_DNA"/>
</dbReference>
<reference evidence="8" key="2">
    <citation type="submission" date="2015-06" db="EMBL/GenBank/DDBJ databases">
        <authorList>
            <person name="Radhakrishnan Rajesh"/>
            <person name="Underwood Anthony"/>
            <person name="Al-Shahib Ali"/>
        </authorList>
    </citation>
    <scope>NUCLEOTIDE SEQUENCE [LARGE SCALE GENOMIC DNA]</scope>
    <source>
        <strain evidence="8">P19_London_7_VIM_2_05_10</strain>
    </source>
</reference>
<keyword evidence="3" id="KW-0238">DNA-binding</keyword>
<name>A0A0C7D195_PSEAI</name>
<dbReference type="EMBL" id="NFFZ01000002">
    <property type="protein sequence ID" value="OTI65072.1"/>
    <property type="molecule type" value="Genomic_DNA"/>
</dbReference>
<dbReference type="Gene3D" id="3.40.190.290">
    <property type="match status" value="1"/>
</dbReference>
<dbReference type="AlphaFoldDB" id="A0A0C7D195"/>
<evidence type="ECO:0000256" key="3">
    <source>
        <dbReference type="ARBA" id="ARBA00023125"/>
    </source>
</evidence>
<keyword evidence="2" id="KW-0805">Transcription regulation</keyword>
<dbReference type="Proteomes" id="UP000045039">
    <property type="component" value="Unassembled WGS sequence"/>
</dbReference>
<dbReference type="PRINTS" id="PR00039">
    <property type="entry name" value="HTHLYSR"/>
</dbReference>
<evidence type="ECO:0000256" key="2">
    <source>
        <dbReference type="ARBA" id="ARBA00023015"/>
    </source>
</evidence>
<accession>A0A0C7D195</accession>
<keyword evidence="4" id="KW-0804">Transcription</keyword>
<comment type="similarity">
    <text evidence="1">Belongs to the LysR transcriptional regulatory family.</text>
</comment>
<dbReference type="Pfam" id="PF03466">
    <property type="entry name" value="LysR_substrate"/>
    <property type="match status" value="1"/>
</dbReference>
<evidence type="ECO:0000313" key="8">
    <source>
        <dbReference type="Proteomes" id="UP000045039"/>
    </source>
</evidence>
<dbReference type="PANTHER" id="PTHR30419">
    <property type="entry name" value="HTH-TYPE TRANSCRIPTIONAL REGULATOR YBHD"/>
    <property type="match status" value="1"/>
</dbReference>
<dbReference type="InterPro" id="IPR036388">
    <property type="entry name" value="WH-like_DNA-bd_sf"/>
</dbReference>
<dbReference type="RefSeq" id="WP_012613913.1">
    <property type="nucleotide sequence ID" value="NZ_AP014839.1"/>
</dbReference>
<dbReference type="SUPFAM" id="SSF53850">
    <property type="entry name" value="Periplasmic binding protein-like II"/>
    <property type="match status" value="1"/>
</dbReference>
<gene>
    <name evidence="6" type="primary">gbpR_1</name>
    <name evidence="7" type="ORF">CAZ10_04700</name>
    <name evidence="6" type="ORF">PAERUG_P19_London_7_VIM_2_05_10_01552</name>
</gene>
<dbReference type="Gene3D" id="1.10.10.10">
    <property type="entry name" value="Winged helix-like DNA-binding domain superfamily/Winged helix DNA-binding domain"/>
    <property type="match status" value="1"/>
</dbReference>
<dbReference type="GO" id="GO:0003700">
    <property type="term" value="F:DNA-binding transcription factor activity"/>
    <property type="evidence" value="ECO:0007669"/>
    <property type="project" value="InterPro"/>
</dbReference>
<reference evidence="6" key="1">
    <citation type="submission" date="2015-06" db="EMBL/GenBank/DDBJ databases">
        <authorList>
            <person name="Radhakrishnan R."/>
            <person name="Underwood A."/>
            <person name="Al-Shahib A."/>
        </authorList>
    </citation>
    <scope>NUCLEOTIDE SEQUENCE</scope>
    <source>
        <strain evidence="6">P19_London_7_VIM_2_05_10</strain>
    </source>
</reference>
<dbReference type="InterPro" id="IPR036390">
    <property type="entry name" value="WH_DNA-bd_sf"/>
</dbReference>
<dbReference type="InterPro" id="IPR005119">
    <property type="entry name" value="LysR_subst-bd"/>
</dbReference>
<evidence type="ECO:0000313" key="7">
    <source>
        <dbReference type="EMBL" id="OTI65072.1"/>
    </source>
</evidence>
<evidence type="ECO:0000259" key="5">
    <source>
        <dbReference type="PROSITE" id="PS50931"/>
    </source>
</evidence>
<dbReference type="InterPro" id="IPR050950">
    <property type="entry name" value="HTH-type_LysR_regulators"/>
</dbReference>